<accession>A0A6J4Q9T4</accession>
<reference evidence="2" key="1">
    <citation type="submission" date="2020-02" db="EMBL/GenBank/DDBJ databases">
        <authorList>
            <person name="Meier V. D."/>
        </authorList>
    </citation>
    <scope>NUCLEOTIDE SEQUENCE</scope>
    <source>
        <strain evidence="2">AVDCRST_MAG22</strain>
    </source>
</reference>
<evidence type="ECO:0000256" key="1">
    <source>
        <dbReference type="SAM" id="MobiDB-lite"/>
    </source>
</evidence>
<feature type="compositionally biased region" description="Basic residues" evidence="1">
    <location>
        <begin position="107"/>
        <end position="116"/>
    </location>
</feature>
<gene>
    <name evidence="2" type="ORF">AVDCRST_MAG22-3890</name>
</gene>
<sequence length="135" mass="14482">GNGGARHRPLRRARGLRSRRAREEAPGVGEFLGTPPGTRSALVARRRGRPVPVVPSPHAGPGLLPAARGGRAGRGLVRGGAAVLRRRRRRTPDPAVLHEPPAGPHRTGNRPPRRTPRRGERRDGPSRVRLAPVGL</sequence>
<dbReference type="AlphaFoldDB" id="A0A6J4Q9T4"/>
<evidence type="ECO:0000313" key="2">
    <source>
        <dbReference type="EMBL" id="CAA9438829.1"/>
    </source>
</evidence>
<feature type="compositionally biased region" description="Low complexity" evidence="1">
    <location>
        <begin position="56"/>
        <end position="69"/>
    </location>
</feature>
<name>A0A6J4Q9T4_9ACTN</name>
<feature type="non-terminal residue" evidence="2">
    <location>
        <position position="1"/>
    </location>
</feature>
<feature type="compositionally biased region" description="Basic and acidic residues" evidence="1">
    <location>
        <begin position="117"/>
        <end position="126"/>
    </location>
</feature>
<organism evidence="2">
    <name type="scientific">uncultured Rubrobacteraceae bacterium</name>
    <dbReference type="NCBI Taxonomy" id="349277"/>
    <lineage>
        <taxon>Bacteria</taxon>
        <taxon>Bacillati</taxon>
        <taxon>Actinomycetota</taxon>
        <taxon>Rubrobacteria</taxon>
        <taxon>Rubrobacterales</taxon>
        <taxon>Rubrobacteraceae</taxon>
        <taxon>environmental samples</taxon>
    </lineage>
</organism>
<feature type="non-terminal residue" evidence="2">
    <location>
        <position position="135"/>
    </location>
</feature>
<feature type="region of interest" description="Disordered" evidence="1">
    <location>
        <begin position="1"/>
        <end position="135"/>
    </location>
</feature>
<dbReference type="EMBL" id="CADCUV010000189">
    <property type="protein sequence ID" value="CAA9438829.1"/>
    <property type="molecule type" value="Genomic_DNA"/>
</dbReference>
<feature type="compositionally biased region" description="Basic residues" evidence="1">
    <location>
        <begin position="1"/>
        <end position="20"/>
    </location>
</feature>
<protein>
    <submittedName>
        <fullName evidence="2">Uncharacterized protein</fullName>
    </submittedName>
</protein>
<proteinExistence type="predicted"/>